<feature type="domain" description="Chalcone isomerase" evidence="2">
    <location>
        <begin position="42"/>
        <end position="168"/>
    </location>
</feature>
<feature type="chain" id="PRO_5035156229" evidence="1">
    <location>
        <begin position="23"/>
        <end position="170"/>
    </location>
</feature>
<evidence type="ECO:0000259" key="2">
    <source>
        <dbReference type="Pfam" id="PF16036"/>
    </source>
</evidence>
<dbReference type="InterPro" id="IPR016087">
    <property type="entry name" value="Chalcone_isomerase"/>
</dbReference>
<sequence>MRYLVLILLAWANMAGASSAPAYINADIPQAAIVGTGSLRWFGLHIYEASLWAGSGHYAVNRPHALELVYSRDFSADTLADEGLKQMRKQGVDEARLVQWKPLMQSVLLDVKKGDTLTVVQREDASLGFFHNGRFINTIRDGDFNRHFLDIWLGEKTTVPALRRALIGRN</sequence>
<keyword evidence="1" id="KW-0732">Signal</keyword>
<reference evidence="4" key="1">
    <citation type="journal article" date="2019" name="Int. J. Syst. Evol. Microbiol.">
        <title>The Global Catalogue of Microorganisms (GCM) 10K type strain sequencing project: providing services to taxonomists for standard genome sequencing and annotation.</title>
        <authorList>
            <consortium name="The Broad Institute Genomics Platform"/>
            <consortium name="The Broad Institute Genome Sequencing Center for Infectious Disease"/>
            <person name="Wu L."/>
            <person name="Ma J."/>
        </authorList>
    </citation>
    <scope>NUCLEOTIDE SEQUENCE [LARGE SCALE GENOMIC DNA]</scope>
    <source>
        <strain evidence="4">CCM 2767</strain>
    </source>
</reference>
<evidence type="ECO:0000256" key="1">
    <source>
        <dbReference type="SAM" id="SignalP"/>
    </source>
</evidence>
<organism evidence="3 4">
    <name type="scientific">Oxalicibacterium faecigallinarum</name>
    <dbReference type="NCBI Taxonomy" id="573741"/>
    <lineage>
        <taxon>Bacteria</taxon>
        <taxon>Pseudomonadati</taxon>
        <taxon>Pseudomonadota</taxon>
        <taxon>Betaproteobacteria</taxon>
        <taxon>Burkholderiales</taxon>
        <taxon>Oxalobacteraceae</taxon>
        <taxon>Oxalicibacterium</taxon>
    </lineage>
</organism>
<dbReference type="RefSeq" id="WP_188381651.1">
    <property type="nucleotide sequence ID" value="NZ_BMDI01000002.1"/>
</dbReference>
<gene>
    <name evidence="3" type="ORF">GCM10008066_24830</name>
</gene>
<proteinExistence type="predicted"/>
<evidence type="ECO:0000313" key="4">
    <source>
        <dbReference type="Proteomes" id="UP000642180"/>
    </source>
</evidence>
<keyword evidence="4" id="KW-1185">Reference proteome</keyword>
<protein>
    <submittedName>
        <fullName evidence="3">Membrane protein</fullName>
    </submittedName>
</protein>
<accession>A0A8J3ASH1</accession>
<evidence type="ECO:0000313" key="3">
    <source>
        <dbReference type="EMBL" id="GGI20598.1"/>
    </source>
</evidence>
<dbReference type="Proteomes" id="UP000642180">
    <property type="component" value="Unassembled WGS sequence"/>
</dbReference>
<dbReference type="Pfam" id="PF16036">
    <property type="entry name" value="Chalcone_3"/>
    <property type="match status" value="1"/>
</dbReference>
<comment type="caution">
    <text evidence="3">The sequence shown here is derived from an EMBL/GenBank/DDBJ whole genome shotgun (WGS) entry which is preliminary data.</text>
</comment>
<dbReference type="AlphaFoldDB" id="A0A8J3ASH1"/>
<feature type="signal peptide" evidence="1">
    <location>
        <begin position="1"/>
        <end position="22"/>
    </location>
</feature>
<name>A0A8J3ASH1_9BURK</name>
<dbReference type="EMBL" id="BMDI01000002">
    <property type="protein sequence ID" value="GGI20598.1"/>
    <property type="molecule type" value="Genomic_DNA"/>
</dbReference>